<dbReference type="SUPFAM" id="SSF51735">
    <property type="entry name" value="NAD(P)-binding Rossmann-fold domains"/>
    <property type="match status" value="1"/>
</dbReference>
<accession>A0A1H5TVD8</accession>
<evidence type="ECO:0000259" key="2">
    <source>
        <dbReference type="Pfam" id="PF01370"/>
    </source>
</evidence>
<name>A0A1H5TVD8_9HYPH</name>
<sequence>MKVLIFGATGMVGQGALRECLLDSAVGEVVAIGRSPSGQQHAKLSEIVHADLLDYSAIESELTGFDACFFCLGIASAGMSEADYSRITYEMPVAAAQTLLRLNPGMVFVHTSAAGTDSSEKGRVMWARVKGRTENALLRMPFKGVYIFRPAMIRPMHGIQSRTTLYRVLYKALGPLLAPLEKRFPRYVTSTERIGKAMLKVVRSGAPKHVLECEDINRL</sequence>
<dbReference type="PANTHER" id="PTHR14097">
    <property type="entry name" value="OXIDOREDUCTASE HTATIP2"/>
    <property type="match status" value="1"/>
</dbReference>
<evidence type="ECO:0000313" key="3">
    <source>
        <dbReference type="EMBL" id="SEF66739.1"/>
    </source>
</evidence>
<dbReference type="InterPro" id="IPR036291">
    <property type="entry name" value="NAD(P)-bd_dom_sf"/>
</dbReference>
<gene>
    <name evidence="3" type="ORF">SAMN04488115_101786</name>
</gene>
<dbReference type="Gene3D" id="3.40.50.720">
    <property type="entry name" value="NAD(P)-binding Rossmann-like Domain"/>
    <property type="match status" value="1"/>
</dbReference>
<dbReference type="Proteomes" id="UP000236743">
    <property type="component" value="Unassembled WGS sequence"/>
</dbReference>
<protein>
    <submittedName>
        <fullName evidence="3">NAD dependent epimerase/dehydratase family protein</fullName>
    </submittedName>
</protein>
<dbReference type="RefSeq" id="WP_103871106.1">
    <property type="nucleotide sequence ID" value="NZ_FNUY01000001.1"/>
</dbReference>
<dbReference type="OrthoDB" id="9798632at2"/>
<comment type="subcellular location">
    <subcellularLocation>
        <location evidence="1">Membrane</location>
    </subcellularLocation>
</comment>
<dbReference type="PANTHER" id="PTHR14097:SF8">
    <property type="entry name" value="NAD(P)-BINDING DOMAIN-CONTAINING PROTEIN"/>
    <property type="match status" value="1"/>
</dbReference>
<evidence type="ECO:0000256" key="1">
    <source>
        <dbReference type="ARBA" id="ARBA00004370"/>
    </source>
</evidence>
<dbReference type="GO" id="GO:0016020">
    <property type="term" value="C:membrane"/>
    <property type="evidence" value="ECO:0007669"/>
    <property type="project" value="UniProtKB-SubCell"/>
</dbReference>
<organism evidence="3 4">
    <name type="scientific">Bosea lathyri</name>
    <dbReference type="NCBI Taxonomy" id="1036778"/>
    <lineage>
        <taxon>Bacteria</taxon>
        <taxon>Pseudomonadati</taxon>
        <taxon>Pseudomonadota</taxon>
        <taxon>Alphaproteobacteria</taxon>
        <taxon>Hyphomicrobiales</taxon>
        <taxon>Boseaceae</taxon>
        <taxon>Bosea</taxon>
    </lineage>
</organism>
<dbReference type="InterPro" id="IPR001509">
    <property type="entry name" value="Epimerase_deHydtase"/>
</dbReference>
<dbReference type="Pfam" id="PF01370">
    <property type="entry name" value="Epimerase"/>
    <property type="match status" value="1"/>
</dbReference>
<feature type="domain" description="NAD-dependent epimerase/dehydratase" evidence="2">
    <location>
        <begin position="3"/>
        <end position="113"/>
    </location>
</feature>
<evidence type="ECO:0000313" key="4">
    <source>
        <dbReference type="Proteomes" id="UP000236743"/>
    </source>
</evidence>
<dbReference type="EMBL" id="FNUY01000001">
    <property type="protein sequence ID" value="SEF66739.1"/>
    <property type="molecule type" value="Genomic_DNA"/>
</dbReference>
<dbReference type="AlphaFoldDB" id="A0A1H5TVD8"/>
<keyword evidence="4" id="KW-1185">Reference proteome</keyword>
<proteinExistence type="predicted"/>
<reference evidence="3 4" key="1">
    <citation type="submission" date="2016-10" db="EMBL/GenBank/DDBJ databases">
        <authorList>
            <person name="de Groot N.N."/>
        </authorList>
    </citation>
    <scope>NUCLEOTIDE SEQUENCE [LARGE SCALE GENOMIC DNA]</scope>
    <source>
        <strain evidence="3 4">DSM 26656</strain>
    </source>
</reference>